<gene>
    <name evidence="3" type="ORF">BCR35DRAFT_349761</name>
</gene>
<feature type="compositionally biased region" description="Acidic residues" evidence="1">
    <location>
        <begin position="329"/>
        <end position="342"/>
    </location>
</feature>
<dbReference type="PANTHER" id="PTHR23099">
    <property type="entry name" value="TRANSCRIPTIONAL REGULATOR"/>
    <property type="match status" value="1"/>
</dbReference>
<evidence type="ECO:0000313" key="3">
    <source>
        <dbReference type="EMBL" id="ORY90850.1"/>
    </source>
</evidence>
<feature type="compositionally biased region" description="Polar residues" evidence="1">
    <location>
        <begin position="258"/>
        <end position="281"/>
    </location>
</feature>
<feature type="compositionally biased region" description="Pro residues" evidence="1">
    <location>
        <begin position="464"/>
        <end position="478"/>
    </location>
</feature>
<dbReference type="Pfam" id="PF10263">
    <property type="entry name" value="SprT-like"/>
    <property type="match status" value="1"/>
</dbReference>
<evidence type="ECO:0000256" key="1">
    <source>
        <dbReference type="SAM" id="MobiDB-lite"/>
    </source>
</evidence>
<evidence type="ECO:0000259" key="2">
    <source>
        <dbReference type="SMART" id="SM00731"/>
    </source>
</evidence>
<feature type="compositionally biased region" description="Basic and acidic residues" evidence="1">
    <location>
        <begin position="159"/>
        <end position="177"/>
    </location>
</feature>
<protein>
    <submittedName>
        <fullName evidence="3">SprT-like family-domain-containing protein</fullName>
    </submittedName>
</protein>
<sequence>MAAAYDSDSEEDLPTLDELLGRRRIPAKTPTIVLQQQEVVAAVSVTPNRATTAPTTSNITLQSPSSPHSTPTRRSPRLSSPAAVPPQQTTPITYSSLNHPSSSARRRSLANELFPPSPASAPPQQPSFTARTDLYSYREPSPSIISDSEPDLPSTVKPRRSEKSGGEARELDRRASRESFWVEDSEDERVQQEIEGEESRSSAQIEPVDSAAGPRSKGRASVAVYDIDSDDEAPLAPPQAQDDGFGVDGLLIHDPSFATRTPSTRPQLPLTTDTPRASKPSTPRRTPATLRRRITISILDSDSDSSSDSEHVVSKPRHTQPSRQKEVAEEAEVVTVDDEDSDGPQSKSTKAQTKELVVTLPSERSMGGTPIRRRSETPEEQVLFGEDDPNEGVLTYEPTPRSRKPVKLPSAAGKNFPSSPSRTPGKARKPVGPSKRSVSIDLTGSSDSDSEEVPKASTNRPPTILFPPPRGPPKPRLTPTPAATPTATPKRSSKSAPSTPSRKTASTTLLTDAQRESLPLKLIVELDRAVFRRSWSGGKCNDGPGEATGVGLPSGIEVRWNKKLRNTAGRASWKRVKTGGTTTHITSIDLATKVTDTEEKLRHTLAHELCHIAAWVLSGEIKPPHGDAFKLWAKRIMSVRSDITITTTHSYEISYKFRWQCQNTSCAKIFSRHSRSIDPGTQGCPCGSRLTEIDADGQPKIVRRTPAKRSGWQEFLAITAPAVRLENPGIRNDDVFKVVAERYRAVKSAAEAREAEQQGLEEGMGRLGV</sequence>
<feature type="compositionally biased region" description="Polar residues" evidence="1">
    <location>
        <begin position="45"/>
        <end position="62"/>
    </location>
</feature>
<keyword evidence="4" id="KW-1185">Reference proteome</keyword>
<dbReference type="Proteomes" id="UP000193467">
    <property type="component" value="Unassembled WGS sequence"/>
</dbReference>
<dbReference type="OrthoDB" id="20772at2759"/>
<dbReference type="PANTHER" id="PTHR23099:SF0">
    <property type="entry name" value="GERM CELL NUCLEAR ACIDIC PROTEIN"/>
    <property type="match status" value="1"/>
</dbReference>
<evidence type="ECO:0000313" key="4">
    <source>
        <dbReference type="Proteomes" id="UP000193467"/>
    </source>
</evidence>
<dbReference type="SMART" id="SM00731">
    <property type="entry name" value="SprT"/>
    <property type="match status" value="1"/>
</dbReference>
<dbReference type="AlphaFoldDB" id="A0A1Y2G3F1"/>
<feature type="compositionally biased region" description="Low complexity" evidence="1">
    <location>
        <begin position="479"/>
        <end position="490"/>
    </location>
</feature>
<feature type="compositionally biased region" description="Polar residues" evidence="1">
    <location>
        <begin position="87"/>
        <end position="103"/>
    </location>
</feature>
<accession>A0A1Y2G3F1</accession>
<dbReference type="GO" id="GO:0006950">
    <property type="term" value="P:response to stress"/>
    <property type="evidence" value="ECO:0007669"/>
    <property type="project" value="UniProtKB-ARBA"/>
</dbReference>
<feature type="domain" description="SprT-like" evidence="2">
    <location>
        <begin position="516"/>
        <end position="693"/>
    </location>
</feature>
<feature type="compositionally biased region" description="Polar residues" evidence="1">
    <location>
        <begin position="436"/>
        <end position="447"/>
    </location>
</feature>
<dbReference type="GO" id="GO:0005634">
    <property type="term" value="C:nucleus"/>
    <property type="evidence" value="ECO:0007669"/>
    <property type="project" value="TreeGrafter"/>
</dbReference>
<reference evidence="3 4" key="1">
    <citation type="submission" date="2016-07" db="EMBL/GenBank/DDBJ databases">
        <title>Pervasive Adenine N6-methylation of Active Genes in Fungi.</title>
        <authorList>
            <consortium name="DOE Joint Genome Institute"/>
            <person name="Mondo S.J."/>
            <person name="Dannebaum R.O."/>
            <person name="Kuo R.C."/>
            <person name="Labutti K."/>
            <person name="Haridas S."/>
            <person name="Kuo A."/>
            <person name="Salamov A."/>
            <person name="Ahrendt S.R."/>
            <person name="Lipzen A."/>
            <person name="Sullivan W."/>
            <person name="Andreopoulos W.B."/>
            <person name="Clum A."/>
            <person name="Lindquist E."/>
            <person name="Daum C."/>
            <person name="Ramamoorthy G.K."/>
            <person name="Gryganskyi A."/>
            <person name="Culley D."/>
            <person name="Magnuson J.K."/>
            <person name="James T.Y."/>
            <person name="O'Malley M.A."/>
            <person name="Stajich J.E."/>
            <person name="Spatafora J.W."/>
            <person name="Visel A."/>
            <person name="Grigoriev I.V."/>
        </authorList>
    </citation>
    <scope>NUCLEOTIDE SEQUENCE [LARGE SCALE GENOMIC DNA]</scope>
    <source>
        <strain evidence="3 4">62-1032</strain>
    </source>
</reference>
<feature type="compositionally biased region" description="Low complexity" evidence="1">
    <location>
        <begin position="139"/>
        <end position="154"/>
    </location>
</feature>
<comment type="caution">
    <text evidence="3">The sequence shown here is derived from an EMBL/GenBank/DDBJ whole genome shotgun (WGS) entry which is preliminary data.</text>
</comment>
<feature type="compositionally biased region" description="Pro residues" evidence="1">
    <location>
        <begin position="115"/>
        <end position="125"/>
    </location>
</feature>
<feature type="compositionally biased region" description="Polar residues" evidence="1">
    <location>
        <begin position="494"/>
        <end position="511"/>
    </location>
</feature>
<dbReference type="EMBL" id="MCGR01000003">
    <property type="protein sequence ID" value="ORY90850.1"/>
    <property type="molecule type" value="Genomic_DNA"/>
</dbReference>
<feature type="region of interest" description="Disordered" evidence="1">
    <location>
        <begin position="45"/>
        <end position="512"/>
    </location>
</feature>
<dbReference type="InterPro" id="IPR006640">
    <property type="entry name" value="SprT-like_domain"/>
</dbReference>
<feature type="compositionally biased region" description="Low complexity" evidence="1">
    <location>
        <begin position="63"/>
        <end position="86"/>
    </location>
</feature>
<feature type="compositionally biased region" description="Basic and acidic residues" evidence="1">
    <location>
        <begin position="188"/>
        <end position="200"/>
    </location>
</feature>
<organism evidence="3 4">
    <name type="scientific">Leucosporidium creatinivorum</name>
    <dbReference type="NCBI Taxonomy" id="106004"/>
    <lineage>
        <taxon>Eukaryota</taxon>
        <taxon>Fungi</taxon>
        <taxon>Dikarya</taxon>
        <taxon>Basidiomycota</taxon>
        <taxon>Pucciniomycotina</taxon>
        <taxon>Microbotryomycetes</taxon>
        <taxon>Leucosporidiales</taxon>
        <taxon>Leucosporidium</taxon>
    </lineage>
</organism>
<name>A0A1Y2G3F1_9BASI</name>
<dbReference type="STRING" id="106004.A0A1Y2G3F1"/>
<dbReference type="InParanoid" id="A0A1Y2G3F1"/>
<proteinExistence type="predicted"/>